<proteinExistence type="predicted"/>
<evidence type="ECO:0000313" key="1">
    <source>
        <dbReference type="EMBL" id="CRY93641.1"/>
    </source>
</evidence>
<sequence>MANLREIIVDWITPDGPALNVFFAAAELDAGDQRDALAAFYGSYDGMVSSSYAWSVRAEGREIDDTTGTLVGGWAEPGTLNGVGVSPTEPVPDVCQVLVRWSTGFVVNGRMLKGRTYLPGLTTASTSQGEVKASDAATLAGYAATFVGAGAGFKIWHRPGSQGGSGSSADVVGSSVWTEWATQRRRRN</sequence>
<name>A0A0H5PV29_9ZZZZ</name>
<reference evidence="1" key="2">
    <citation type="submission" date="2015-07" db="EMBL/GenBank/DDBJ databases">
        <title>Plasmids, circular viruses and viroids from rat gut.</title>
        <authorList>
            <person name="Jorgensen T.J."/>
            <person name="Hansen M.A."/>
            <person name="Xu Z."/>
            <person name="Tabak M.A."/>
            <person name="Sorensen S.J."/>
            <person name="Hansen L.H."/>
        </authorList>
    </citation>
    <scope>NUCLEOTIDE SEQUENCE</scope>
    <source>
        <strain evidence="1">RGFK0023</strain>
    </source>
</reference>
<dbReference type="AlphaFoldDB" id="A0A0H5PV29"/>
<reference evidence="1" key="1">
    <citation type="submission" date="2015-06" db="EMBL/GenBank/DDBJ databases">
        <authorList>
            <person name="Joergensen T."/>
        </authorList>
    </citation>
    <scope>NUCLEOTIDE SEQUENCE</scope>
    <source>
        <strain evidence="1">RGFK0023</strain>
    </source>
</reference>
<dbReference type="EMBL" id="LN852718">
    <property type="protein sequence ID" value="CRY93641.1"/>
    <property type="molecule type" value="Genomic_DNA"/>
</dbReference>
<protein>
    <submittedName>
        <fullName evidence="1">Uncharacterized protein</fullName>
    </submittedName>
</protein>
<organism evidence="1">
    <name type="scientific">uncultured prokaryote</name>
    <dbReference type="NCBI Taxonomy" id="198431"/>
    <lineage>
        <taxon>unclassified sequences</taxon>
        <taxon>environmental samples</taxon>
    </lineage>
</organism>
<accession>A0A0H5PV29</accession>